<accession>A0A1H3PRX2</accession>
<evidence type="ECO:0000256" key="2">
    <source>
        <dbReference type="SAM" id="SignalP"/>
    </source>
</evidence>
<evidence type="ECO:0000256" key="1">
    <source>
        <dbReference type="ARBA" id="ARBA00022801"/>
    </source>
</evidence>
<dbReference type="PANTHER" id="PTHR48081:SF13">
    <property type="entry name" value="ALPHA_BETA HYDROLASE"/>
    <property type="match status" value="1"/>
</dbReference>
<dbReference type="GO" id="GO:0016787">
    <property type="term" value="F:hydrolase activity"/>
    <property type="evidence" value="ECO:0007669"/>
    <property type="project" value="UniProtKB-KW"/>
</dbReference>
<keyword evidence="1" id="KW-0378">Hydrolase</keyword>
<feature type="signal peptide" evidence="2">
    <location>
        <begin position="1"/>
        <end position="28"/>
    </location>
</feature>
<dbReference type="Proteomes" id="UP000199529">
    <property type="component" value="Unassembled WGS sequence"/>
</dbReference>
<keyword evidence="2" id="KW-0732">Signal</keyword>
<dbReference type="AlphaFoldDB" id="A0A1H3PRX2"/>
<dbReference type="SUPFAM" id="SSF53474">
    <property type="entry name" value="alpha/beta-Hydrolases"/>
    <property type="match status" value="1"/>
</dbReference>
<gene>
    <name evidence="4" type="ORF">SAMN05216215_104364</name>
</gene>
<dbReference type="OrthoDB" id="9803828at2"/>
<dbReference type="InterPro" id="IPR050300">
    <property type="entry name" value="GDXG_lipolytic_enzyme"/>
</dbReference>
<reference evidence="5" key="1">
    <citation type="submission" date="2016-10" db="EMBL/GenBank/DDBJ databases">
        <authorList>
            <person name="Varghese N."/>
            <person name="Submissions S."/>
        </authorList>
    </citation>
    <scope>NUCLEOTIDE SEQUENCE [LARGE SCALE GENOMIC DNA]</scope>
    <source>
        <strain evidence="5">CGMCC 4.3530</strain>
    </source>
</reference>
<name>A0A1H3PRX2_9PSEU</name>
<dbReference type="Gene3D" id="3.40.50.1820">
    <property type="entry name" value="alpha/beta hydrolase"/>
    <property type="match status" value="1"/>
</dbReference>
<dbReference type="InterPro" id="IPR029058">
    <property type="entry name" value="AB_hydrolase_fold"/>
</dbReference>
<dbReference type="RefSeq" id="WP_093273524.1">
    <property type="nucleotide sequence ID" value="NZ_FNOK01000043.1"/>
</dbReference>
<evidence type="ECO:0000313" key="4">
    <source>
        <dbReference type="EMBL" id="SDZ03625.1"/>
    </source>
</evidence>
<sequence length="312" mass="32956">MAVTRRVLAACFALVALVAAGCSRESDADEAPPIDTAARDLGAASVQRDQVYAQRGTGALKLDLFLPAKRATPTPLIVYVHGGGWDAGVRALDADPAAPEALTAQRLLEHGYAVATVDYRLTGAAQYPAQVVDVADAVRWLQGRAGEWQLDADRVGLWGASAGGHLVSQLGALTGNPDKPGGGLTGVRAVVDWFGPADMSAEAEAAHPRMQEYARRVIKQLLGCMPVECPARAESASPIKNISGDEPPFLIQQGTADSLVPLDQSLDFARDLRKLGVTVEMHPYEGLDHGFGRGPHNTLIVDTVAAFVETHV</sequence>
<proteinExistence type="predicted"/>
<dbReference type="EMBL" id="FNOK01000043">
    <property type="protein sequence ID" value="SDZ03625.1"/>
    <property type="molecule type" value="Genomic_DNA"/>
</dbReference>
<dbReference type="PROSITE" id="PS51257">
    <property type="entry name" value="PROKAR_LIPOPROTEIN"/>
    <property type="match status" value="1"/>
</dbReference>
<protein>
    <submittedName>
        <fullName evidence="4">Acetyl esterase/lipase</fullName>
    </submittedName>
</protein>
<evidence type="ECO:0000259" key="3">
    <source>
        <dbReference type="Pfam" id="PF20434"/>
    </source>
</evidence>
<dbReference type="PANTHER" id="PTHR48081">
    <property type="entry name" value="AB HYDROLASE SUPERFAMILY PROTEIN C4A8.06C"/>
    <property type="match status" value="1"/>
</dbReference>
<feature type="domain" description="BD-FAE-like" evidence="3">
    <location>
        <begin position="62"/>
        <end position="271"/>
    </location>
</feature>
<dbReference type="InterPro" id="IPR049492">
    <property type="entry name" value="BD-FAE-like_dom"/>
</dbReference>
<organism evidence="4 5">
    <name type="scientific">Saccharopolyspora shandongensis</name>
    <dbReference type="NCBI Taxonomy" id="418495"/>
    <lineage>
        <taxon>Bacteria</taxon>
        <taxon>Bacillati</taxon>
        <taxon>Actinomycetota</taxon>
        <taxon>Actinomycetes</taxon>
        <taxon>Pseudonocardiales</taxon>
        <taxon>Pseudonocardiaceae</taxon>
        <taxon>Saccharopolyspora</taxon>
    </lineage>
</organism>
<dbReference type="STRING" id="418495.SAMN05216215_104364"/>
<dbReference type="Pfam" id="PF20434">
    <property type="entry name" value="BD-FAE"/>
    <property type="match status" value="1"/>
</dbReference>
<keyword evidence="5" id="KW-1185">Reference proteome</keyword>
<feature type="chain" id="PRO_5011679255" evidence="2">
    <location>
        <begin position="29"/>
        <end position="312"/>
    </location>
</feature>
<evidence type="ECO:0000313" key="5">
    <source>
        <dbReference type="Proteomes" id="UP000199529"/>
    </source>
</evidence>